<feature type="compositionally biased region" description="Basic residues" evidence="1">
    <location>
        <begin position="310"/>
        <end position="323"/>
    </location>
</feature>
<feature type="compositionally biased region" description="Polar residues" evidence="1">
    <location>
        <begin position="248"/>
        <end position="262"/>
    </location>
</feature>
<keyword evidence="3" id="KW-1185">Reference proteome</keyword>
<feature type="compositionally biased region" description="Low complexity" evidence="1">
    <location>
        <begin position="289"/>
        <end position="308"/>
    </location>
</feature>
<dbReference type="EMBL" id="UPTC01000491">
    <property type="protein sequence ID" value="VBB28868.1"/>
    <property type="molecule type" value="Genomic_DNA"/>
</dbReference>
<dbReference type="AlphaFoldDB" id="A0A498SG25"/>
<feature type="region of interest" description="Disordered" evidence="1">
    <location>
        <begin position="211"/>
        <end position="323"/>
    </location>
</feature>
<evidence type="ECO:0000313" key="3">
    <source>
        <dbReference type="Proteomes" id="UP000276991"/>
    </source>
</evidence>
<evidence type="ECO:0000313" key="2">
    <source>
        <dbReference type="EMBL" id="VBB28868.1"/>
    </source>
</evidence>
<dbReference type="OrthoDB" id="5849237at2759"/>
<dbReference type="Proteomes" id="UP000276991">
    <property type="component" value="Unassembled WGS sequence"/>
</dbReference>
<name>A0A498SG25_ACAVI</name>
<accession>A0A498SG25</accession>
<feature type="compositionally biased region" description="Basic and acidic residues" evidence="1">
    <location>
        <begin position="230"/>
        <end position="239"/>
    </location>
</feature>
<sequence>MAEESFNGNISERMNDFDASDVLYLDSMNVANEVVVETYFQQQQGQLENLMNASEMSTVQPIVHESYTIPDVQNYVEQDNSIVALGNAFQNAFRDEQREMLEMTNNLVDSSNVFTINTTHYEQVDVDEVVVTTSVQPDYTDPIIDKKIISGNEDTKLMKEVSLEQEDKLDPVPLVVRHQTEIMSSGKTELIGGVLFLAIFKFDLVGRERQKMGHKDTDGNGDADSQSPDIGKDPHDFRSKSFKLPINPSLSGTSEEFSSTHRMLTRSAAKAAKSAEVKKTPKKRKMIGTSSTSSSSATPARSARTSSAKKNAKKPRRSCTAHK</sequence>
<evidence type="ECO:0000256" key="1">
    <source>
        <dbReference type="SAM" id="MobiDB-lite"/>
    </source>
</evidence>
<organism evidence="2 3">
    <name type="scientific">Acanthocheilonema viteae</name>
    <name type="common">Filarial nematode worm</name>
    <name type="synonym">Dipetalonema viteae</name>
    <dbReference type="NCBI Taxonomy" id="6277"/>
    <lineage>
        <taxon>Eukaryota</taxon>
        <taxon>Metazoa</taxon>
        <taxon>Ecdysozoa</taxon>
        <taxon>Nematoda</taxon>
        <taxon>Chromadorea</taxon>
        <taxon>Rhabditida</taxon>
        <taxon>Spirurina</taxon>
        <taxon>Spiruromorpha</taxon>
        <taxon>Filarioidea</taxon>
        <taxon>Onchocercidae</taxon>
        <taxon>Acanthocheilonema</taxon>
    </lineage>
</organism>
<gene>
    <name evidence="2" type="ORF">NAV_LOCUS3696</name>
</gene>
<protein>
    <submittedName>
        <fullName evidence="2">Uncharacterized protein</fullName>
    </submittedName>
</protein>
<reference evidence="2 3" key="1">
    <citation type="submission" date="2018-08" db="EMBL/GenBank/DDBJ databases">
        <authorList>
            <person name="Laetsch R D."/>
            <person name="Stevens L."/>
            <person name="Kumar S."/>
            <person name="Blaxter L. M."/>
        </authorList>
    </citation>
    <scope>NUCLEOTIDE SEQUENCE [LARGE SCALE GENOMIC DNA]</scope>
</reference>
<proteinExistence type="predicted"/>